<proteinExistence type="predicted"/>
<evidence type="ECO:0000256" key="1">
    <source>
        <dbReference type="ARBA" id="ARBA00004123"/>
    </source>
</evidence>
<evidence type="ECO:0000313" key="7">
    <source>
        <dbReference type="Proteomes" id="UP000230423"/>
    </source>
</evidence>
<dbReference type="GO" id="GO:0016567">
    <property type="term" value="P:protein ubiquitination"/>
    <property type="evidence" value="ECO:0007669"/>
    <property type="project" value="UniProtKB-UniPathway"/>
</dbReference>
<dbReference type="AlphaFoldDB" id="A0A2G9T406"/>
<dbReference type="SMART" id="SM00667">
    <property type="entry name" value="LisH"/>
    <property type="match status" value="1"/>
</dbReference>
<dbReference type="Proteomes" id="UP000230423">
    <property type="component" value="Unassembled WGS sequence"/>
</dbReference>
<dbReference type="EMBL" id="KZ427578">
    <property type="protein sequence ID" value="PIO52689.1"/>
    <property type="molecule type" value="Genomic_DNA"/>
</dbReference>
<accession>A0A2G9T406</accession>
<evidence type="ECO:0000256" key="5">
    <source>
        <dbReference type="SAM" id="MobiDB-lite"/>
    </source>
</evidence>
<dbReference type="InterPro" id="IPR033270">
    <property type="entry name" value="VPRBP/DCAF1"/>
</dbReference>
<dbReference type="PANTHER" id="PTHR13129:SF4">
    <property type="entry name" value="DDB1- AND CUL4-ASSOCIATED FACTOR 1"/>
    <property type="match status" value="1"/>
</dbReference>
<dbReference type="GO" id="GO:0080008">
    <property type="term" value="C:Cul4-RING E3 ubiquitin ligase complex"/>
    <property type="evidence" value="ECO:0007669"/>
    <property type="project" value="TreeGrafter"/>
</dbReference>
<sequence>ERLWKSHVIANTRVSYNEKELLQLIHDHLIRKGLHSTAEQLVTEAELPQVPASKAATTPARLPPLPRTRSLALPSSQPRSLVLPGASGLTTTGTTTEATTPINPFHKRFGSVTLPTPQREHGFLEPSPGRVRKSSPC</sequence>
<dbReference type="InterPro" id="IPR006594">
    <property type="entry name" value="LisH"/>
</dbReference>
<feature type="compositionally biased region" description="Low complexity" evidence="5">
    <location>
        <begin position="67"/>
        <end position="76"/>
    </location>
</feature>
<name>A0A2G9T406_TELCI</name>
<evidence type="ECO:0000256" key="2">
    <source>
        <dbReference type="ARBA" id="ARBA00004906"/>
    </source>
</evidence>
<protein>
    <submittedName>
        <fullName evidence="6">LisH protein</fullName>
    </submittedName>
</protein>
<reference evidence="6 7" key="1">
    <citation type="submission" date="2015-09" db="EMBL/GenBank/DDBJ databases">
        <title>Draft genome of the parasitic nematode Teladorsagia circumcincta isolate WARC Sus (inbred).</title>
        <authorList>
            <person name="Mitreva M."/>
        </authorList>
    </citation>
    <scope>NUCLEOTIDE SEQUENCE [LARGE SCALE GENOMIC DNA]</scope>
    <source>
        <strain evidence="6 7">S</strain>
    </source>
</reference>
<comment type="pathway">
    <text evidence="2">Protein modification; protein ubiquitination.</text>
</comment>
<comment type="subcellular location">
    <subcellularLocation>
        <location evidence="1">Nucleus</location>
    </subcellularLocation>
</comment>
<evidence type="ECO:0000256" key="4">
    <source>
        <dbReference type="ARBA" id="ARBA00023242"/>
    </source>
</evidence>
<dbReference type="PROSITE" id="PS50896">
    <property type="entry name" value="LISH"/>
    <property type="match status" value="1"/>
</dbReference>
<dbReference type="OrthoDB" id="27563at2759"/>
<dbReference type="PANTHER" id="PTHR13129">
    <property type="entry name" value="VPRBP PROTEIN-RELATED"/>
    <property type="match status" value="1"/>
</dbReference>
<dbReference type="GO" id="GO:0005634">
    <property type="term" value="C:nucleus"/>
    <property type="evidence" value="ECO:0007669"/>
    <property type="project" value="UniProtKB-SubCell"/>
</dbReference>
<organism evidence="6 7">
    <name type="scientific">Teladorsagia circumcincta</name>
    <name type="common">Brown stomach worm</name>
    <name type="synonym">Ostertagia circumcincta</name>
    <dbReference type="NCBI Taxonomy" id="45464"/>
    <lineage>
        <taxon>Eukaryota</taxon>
        <taxon>Metazoa</taxon>
        <taxon>Ecdysozoa</taxon>
        <taxon>Nematoda</taxon>
        <taxon>Chromadorea</taxon>
        <taxon>Rhabditida</taxon>
        <taxon>Rhabditina</taxon>
        <taxon>Rhabditomorpha</taxon>
        <taxon>Strongyloidea</taxon>
        <taxon>Trichostrongylidae</taxon>
        <taxon>Teladorsagia</taxon>
    </lineage>
</organism>
<dbReference type="UniPathway" id="UPA00143"/>
<dbReference type="Pfam" id="PF08513">
    <property type="entry name" value="LisH"/>
    <property type="match status" value="1"/>
</dbReference>
<feature type="non-terminal residue" evidence="6">
    <location>
        <position position="1"/>
    </location>
</feature>
<gene>
    <name evidence="6" type="ORF">TELCIR_26002</name>
</gene>
<feature type="compositionally biased region" description="Low complexity" evidence="5">
    <location>
        <begin position="90"/>
        <end position="100"/>
    </location>
</feature>
<keyword evidence="3" id="KW-0833">Ubl conjugation pathway</keyword>
<feature type="region of interest" description="Disordered" evidence="5">
    <location>
        <begin position="49"/>
        <end position="137"/>
    </location>
</feature>
<evidence type="ECO:0000256" key="3">
    <source>
        <dbReference type="ARBA" id="ARBA00022786"/>
    </source>
</evidence>
<evidence type="ECO:0000313" key="6">
    <source>
        <dbReference type="EMBL" id="PIO52689.1"/>
    </source>
</evidence>
<keyword evidence="4" id="KW-0539">Nucleus</keyword>
<keyword evidence="7" id="KW-1185">Reference proteome</keyword>